<evidence type="ECO:0000256" key="1">
    <source>
        <dbReference type="SAM" id="MobiDB-lite"/>
    </source>
</evidence>
<protein>
    <submittedName>
        <fullName evidence="2">Uncharacterized protein</fullName>
    </submittedName>
</protein>
<reference evidence="3" key="1">
    <citation type="submission" date="2014-04" db="EMBL/GenBank/DDBJ databases">
        <title>Evolutionary Origins and Diversification of the Mycorrhizal Mutualists.</title>
        <authorList>
            <consortium name="DOE Joint Genome Institute"/>
            <consortium name="Mycorrhizal Genomics Consortium"/>
            <person name="Kohler A."/>
            <person name="Kuo A."/>
            <person name="Nagy L.G."/>
            <person name="Floudas D."/>
            <person name="Copeland A."/>
            <person name="Barry K.W."/>
            <person name="Cichocki N."/>
            <person name="Veneault-Fourrey C."/>
            <person name="LaButti K."/>
            <person name="Lindquist E.A."/>
            <person name="Lipzen A."/>
            <person name="Lundell T."/>
            <person name="Morin E."/>
            <person name="Murat C."/>
            <person name="Riley R."/>
            <person name="Ohm R."/>
            <person name="Sun H."/>
            <person name="Tunlid A."/>
            <person name="Henrissat B."/>
            <person name="Grigoriev I.V."/>
            <person name="Hibbett D.S."/>
            <person name="Martin F."/>
        </authorList>
    </citation>
    <scope>NUCLEOTIDE SEQUENCE [LARGE SCALE GENOMIC DNA]</scope>
    <source>
        <strain evidence="3">FD-334 SS-4</strain>
    </source>
</reference>
<gene>
    <name evidence="2" type="ORF">HYPSUDRAFT_49708</name>
</gene>
<feature type="compositionally biased region" description="Basic and acidic residues" evidence="1">
    <location>
        <begin position="33"/>
        <end position="49"/>
    </location>
</feature>
<dbReference type="EMBL" id="KN817723">
    <property type="protein sequence ID" value="KJA13676.1"/>
    <property type="molecule type" value="Genomic_DNA"/>
</dbReference>
<sequence length="88" mass="9347">MQEQPSFFSLGLDDLEAASDDEEEDESEGDDNPGEKGDKAGERGDKADNSSDDDEEGAVPVLSPPLFLGLRVYTQNKAVATVTGKLSV</sequence>
<feature type="region of interest" description="Disordered" evidence="1">
    <location>
        <begin position="1"/>
        <end position="65"/>
    </location>
</feature>
<name>A0A0D2NAS4_HYPSF</name>
<organism evidence="2 3">
    <name type="scientific">Hypholoma sublateritium (strain FD-334 SS-4)</name>
    <dbReference type="NCBI Taxonomy" id="945553"/>
    <lineage>
        <taxon>Eukaryota</taxon>
        <taxon>Fungi</taxon>
        <taxon>Dikarya</taxon>
        <taxon>Basidiomycota</taxon>
        <taxon>Agaricomycotina</taxon>
        <taxon>Agaricomycetes</taxon>
        <taxon>Agaricomycetidae</taxon>
        <taxon>Agaricales</taxon>
        <taxon>Agaricineae</taxon>
        <taxon>Strophariaceae</taxon>
        <taxon>Hypholoma</taxon>
    </lineage>
</organism>
<evidence type="ECO:0000313" key="2">
    <source>
        <dbReference type="EMBL" id="KJA13676.1"/>
    </source>
</evidence>
<dbReference type="AlphaFoldDB" id="A0A0D2NAS4"/>
<evidence type="ECO:0000313" key="3">
    <source>
        <dbReference type="Proteomes" id="UP000054270"/>
    </source>
</evidence>
<dbReference type="Proteomes" id="UP000054270">
    <property type="component" value="Unassembled WGS sequence"/>
</dbReference>
<proteinExistence type="predicted"/>
<feature type="compositionally biased region" description="Acidic residues" evidence="1">
    <location>
        <begin position="13"/>
        <end position="32"/>
    </location>
</feature>
<keyword evidence="3" id="KW-1185">Reference proteome</keyword>
<accession>A0A0D2NAS4</accession>